<reference evidence="1 2" key="1">
    <citation type="journal article" date="2018" name="Front. Plant Sci.">
        <title>Red Clover (Trifolium pratense) and Zigzag Clover (T. medium) - A Picture of Genomic Similarities and Differences.</title>
        <authorList>
            <person name="Dluhosova J."/>
            <person name="Istvanek J."/>
            <person name="Nedelnik J."/>
            <person name="Repkova J."/>
        </authorList>
    </citation>
    <scope>NUCLEOTIDE SEQUENCE [LARGE SCALE GENOMIC DNA]</scope>
    <source>
        <strain evidence="2">cv. 10/8</strain>
        <tissue evidence="1">Leaf</tissue>
    </source>
</reference>
<organism evidence="1 2">
    <name type="scientific">Trifolium medium</name>
    <dbReference type="NCBI Taxonomy" id="97028"/>
    <lineage>
        <taxon>Eukaryota</taxon>
        <taxon>Viridiplantae</taxon>
        <taxon>Streptophyta</taxon>
        <taxon>Embryophyta</taxon>
        <taxon>Tracheophyta</taxon>
        <taxon>Spermatophyta</taxon>
        <taxon>Magnoliopsida</taxon>
        <taxon>eudicotyledons</taxon>
        <taxon>Gunneridae</taxon>
        <taxon>Pentapetalae</taxon>
        <taxon>rosids</taxon>
        <taxon>fabids</taxon>
        <taxon>Fabales</taxon>
        <taxon>Fabaceae</taxon>
        <taxon>Papilionoideae</taxon>
        <taxon>50 kb inversion clade</taxon>
        <taxon>NPAAA clade</taxon>
        <taxon>Hologalegina</taxon>
        <taxon>IRL clade</taxon>
        <taxon>Trifolieae</taxon>
        <taxon>Trifolium</taxon>
    </lineage>
</organism>
<comment type="caution">
    <text evidence="1">The sequence shown here is derived from an EMBL/GenBank/DDBJ whole genome shotgun (WGS) entry which is preliminary data.</text>
</comment>
<sequence length="128" mass="14280">LLGSKPASTPLDTSIKLHSAAGSPYNDVSSYRRMVGKLLYLNTTRPDIAFATQQLSQFMHAPTTVHFNAACRVLRYLKNNPGQGIFFSRDSEMQLIGKVTSFMACQETSYCVQIFFRGRVQSTVLSHL</sequence>
<accession>A0A392R4L0</accession>
<evidence type="ECO:0000313" key="1">
    <source>
        <dbReference type="EMBL" id="MCI31177.1"/>
    </source>
</evidence>
<evidence type="ECO:0000313" key="2">
    <source>
        <dbReference type="Proteomes" id="UP000265520"/>
    </source>
</evidence>
<dbReference type="EMBL" id="LXQA010185198">
    <property type="protein sequence ID" value="MCI31177.1"/>
    <property type="molecule type" value="Genomic_DNA"/>
</dbReference>
<name>A0A392R4L0_9FABA</name>
<protein>
    <submittedName>
        <fullName evidence="1">Retrovirus-related pol polyprotein from transposon TNT 1-94</fullName>
    </submittedName>
</protein>
<dbReference type="PANTHER" id="PTHR11439">
    <property type="entry name" value="GAG-POL-RELATED RETROTRANSPOSON"/>
    <property type="match status" value="1"/>
</dbReference>
<proteinExistence type="predicted"/>
<dbReference type="Proteomes" id="UP000265520">
    <property type="component" value="Unassembled WGS sequence"/>
</dbReference>
<keyword evidence="2" id="KW-1185">Reference proteome</keyword>
<dbReference type="PANTHER" id="PTHR11439:SF454">
    <property type="match status" value="1"/>
</dbReference>
<dbReference type="AlphaFoldDB" id="A0A392R4L0"/>
<feature type="non-terminal residue" evidence="1">
    <location>
        <position position="1"/>
    </location>
</feature>